<sequence length="108" mass="12999">MNLSERLTLKMNIDLDENYFSSAFQLASQYLMIYENDFYLLNDFNNTRFNLVGLTQTSFLISIIHYYRLILNYIDKELLYAKAIDFSQKIYSTISTHLFKYQIFYPEP</sequence>
<gene>
    <name evidence="1" type="ORF">BYL167_LOCUS74029</name>
    <name evidence="2" type="ORF">GIL414_LOCUS85283</name>
</gene>
<name>A0A8S3GAF9_9BILA</name>
<reference evidence="1" key="1">
    <citation type="submission" date="2021-02" db="EMBL/GenBank/DDBJ databases">
        <authorList>
            <person name="Nowell W R."/>
        </authorList>
    </citation>
    <scope>NUCLEOTIDE SEQUENCE</scope>
</reference>
<dbReference type="EMBL" id="CAJOBJ010369719">
    <property type="protein sequence ID" value="CAF5222850.1"/>
    <property type="molecule type" value="Genomic_DNA"/>
</dbReference>
<organism evidence="1 3">
    <name type="scientific">Rotaria magnacalcarata</name>
    <dbReference type="NCBI Taxonomy" id="392030"/>
    <lineage>
        <taxon>Eukaryota</taxon>
        <taxon>Metazoa</taxon>
        <taxon>Spiralia</taxon>
        <taxon>Gnathifera</taxon>
        <taxon>Rotifera</taxon>
        <taxon>Eurotatoria</taxon>
        <taxon>Bdelloidea</taxon>
        <taxon>Philodinida</taxon>
        <taxon>Philodinidae</taxon>
        <taxon>Rotaria</taxon>
    </lineage>
</organism>
<dbReference type="Proteomes" id="UP000681967">
    <property type="component" value="Unassembled WGS sequence"/>
</dbReference>
<feature type="non-terminal residue" evidence="1">
    <location>
        <position position="1"/>
    </location>
</feature>
<proteinExistence type="predicted"/>
<dbReference type="EMBL" id="CAJOBH010263857">
    <property type="protein sequence ID" value="CAF5158826.1"/>
    <property type="molecule type" value="Genomic_DNA"/>
</dbReference>
<dbReference type="AlphaFoldDB" id="A0A8S3GAF9"/>
<evidence type="ECO:0000313" key="2">
    <source>
        <dbReference type="EMBL" id="CAF5222850.1"/>
    </source>
</evidence>
<dbReference type="Proteomes" id="UP000681720">
    <property type="component" value="Unassembled WGS sequence"/>
</dbReference>
<protein>
    <submittedName>
        <fullName evidence="1">Uncharacterized protein</fullName>
    </submittedName>
</protein>
<evidence type="ECO:0000313" key="1">
    <source>
        <dbReference type="EMBL" id="CAF5158826.1"/>
    </source>
</evidence>
<accession>A0A8S3GAF9</accession>
<comment type="caution">
    <text evidence="1">The sequence shown here is derived from an EMBL/GenBank/DDBJ whole genome shotgun (WGS) entry which is preliminary data.</text>
</comment>
<evidence type="ECO:0000313" key="3">
    <source>
        <dbReference type="Proteomes" id="UP000681967"/>
    </source>
</evidence>